<dbReference type="GO" id="GO:0008803">
    <property type="term" value="F:bis(5'-nucleosyl)-tetraphosphatase (symmetrical) activity"/>
    <property type="evidence" value="ECO:0007669"/>
    <property type="project" value="TreeGrafter"/>
</dbReference>
<organism evidence="2 3">
    <name type="scientific">Candidatus Thermochlorobacter aerophilus</name>
    <dbReference type="NCBI Taxonomy" id="1868324"/>
    <lineage>
        <taxon>Bacteria</taxon>
        <taxon>Pseudomonadati</taxon>
        <taxon>Chlorobiota</taxon>
        <taxon>Chlorobiia</taxon>
        <taxon>Chlorobiales</taxon>
        <taxon>Candidatus Thermochlorobacteriaceae</taxon>
        <taxon>Candidatus Thermochlorobacter</taxon>
    </lineage>
</organism>
<evidence type="ECO:0000313" key="3">
    <source>
        <dbReference type="Proteomes" id="UP000266389"/>
    </source>
</evidence>
<comment type="caution">
    <text evidence="2">The sequence shown here is derived from an EMBL/GenBank/DDBJ whole genome shotgun (WGS) entry which is preliminary data.</text>
</comment>
<dbReference type="InterPro" id="IPR004843">
    <property type="entry name" value="Calcineurin-like_PHP"/>
</dbReference>
<dbReference type="InterPro" id="IPR050126">
    <property type="entry name" value="Ap4A_hydrolase"/>
</dbReference>
<dbReference type="GO" id="GO:0016791">
    <property type="term" value="F:phosphatase activity"/>
    <property type="evidence" value="ECO:0007669"/>
    <property type="project" value="TreeGrafter"/>
</dbReference>
<reference evidence="2 3" key="1">
    <citation type="journal article" date="2011" name="ISME J.">
        <title>Community ecology of hot spring cyanobacterial mats: predominant populations and their functional potential.</title>
        <authorList>
            <person name="Klatt C.G."/>
            <person name="Wood J.M."/>
            <person name="Rusch D.B."/>
            <person name="Bateson M.M."/>
            <person name="Hamamura N."/>
            <person name="Heidelberg J.F."/>
            <person name="Grossman A.R."/>
            <person name="Bhaya D."/>
            <person name="Cohan F.M."/>
            <person name="Kuhl M."/>
            <person name="Bryant D.A."/>
            <person name="Ward D.M."/>
        </authorList>
    </citation>
    <scope>NUCLEOTIDE SEQUENCE [LARGE SCALE GENOMIC DNA]</scope>
    <source>
        <strain evidence="2">OS</strain>
    </source>
</reference>
<protein>
    <submittedName>
        <fullName evidence="2">Serine/threonine protein phosphatase</fullName>
    </submittedName>
</protein>
<sequence length="252" mass="28479">MTDTKPATAQKFVAIGDIHGCLSPLQALIDKLAPSSDETLVFLGDYIDRGPDSKGVIDYLLTLKETHPCIFLMGNHEVMMLEYIDFGRAAGWIINGGKATLASYTLNDEIHIPESHIEFLRNCLYYYDTEKYFFVHGGLKPTRSIAENLQLLSPIDLVWERDHLNPHHLFYEDYAWEKTVVCGHTPCPEPIIKDKLISIDTGCVYNYSPELGRLTAIRLPSLETVQVDNRSPKLSKFSFASWLKAKISAAER</sequence>
<dbReference type="SUPFAM" id="SSF56300">
    <property type="entry name" value="Metallo-dependent phosphatases"/>
    <property type="match status" value="1"/>
</dbReference>
<dbReference type="GO" id="GO:0005737">
    <property type="term" value="C:cytoplasm"/>
    <property type="evidence" value="ECO:0007669"/>
    <property type="project" value="TreeGrafter"/>
</dbReference>
<dbReference type="Proteomes" id="UP000266389">
    <property type="component" value="Unassembled WGS sequence"/>
</dbReference>
<name>A0A395M5F5_9BACT</name>
<dbReference type="InterPro" id="IPR029052">
    <property type="entry name" value="Metallo-depent_PP-like"/>
</dbReference>
<accession>A0A395M5F5</accession>
<dbReference type="Gene3D" id="3.60.21.10">
    <property type="match status" value="1"/>
</dbReference>
<dbReference type="PRINTS" id="PR00114">
    <property type="entry name" value="STPHPHTASE"/>
</dbReference>
<dbReference type="PANTHER" id="PTHR42850">
    <property type="entry name" value="METALLOPHOSPHOESTERASE"/>
    <property type="match status" value="1"/>
</dbReference>
<evidence type="ECO:0000259" key="1">
    <source>
        <dbReference type="Pfam" id="PF00149"/>
    </source>
</evidence>
<feature type="domain" description="Calcineurin-like phosphoesterase" evidence="1">
    <location>
        <begin position="11"/>
        <end position="188"/>
    </location>
</feature>
<dbReference type="PANTHER" id="PTHR42850:SF4">
    <property type="entry name" value="ZINC-DEPENDENT ENDOPOLYPHOSPHATASE"/>
    <property type="match status" value="1"/>
</dbReference>
<dbReference type="EMBL" id="PHFL01000002">
    <property type="protein sequence ID" value="RFM25448.1"/>
    <property type="molecule type" value="Genomic_DNA"/>
</dbReference>
<dbReference type="InterPro" id="IPR006186">
    <property type="entry name" value="Ser/Thr-sp_prot-phosphatase"/>
</dbReference>
<dbReference type="CDD" id="cd00144">
    <property type="entry name" value="MPP_PPP_family"/>
    <property type="match status" value="1"/>
</dbReference>
<dbReference type="Pfam" id="PF00149">
    <property type="entry name" value="Metallophos"/>
    <property type="match status" value="1"/>
</dbReference>
<dbReference type="AlphaFoldDB" id="A0A395M5F5"/>
<dbReference type="GO" id="GO:0110154">
    <property type="term" value="P:RNA decapping"/>
    <property type="evidence" value="ECO:0007669"/>
    <property type="project" value="TreeGrafter"/>
</dbReference>
<proteinExistence type="predicted"/>
<gene>
    <name evidence="2" type="ORF">D0433_00585</name>
</gene>
<evidence type="ECO:0000313" key="2">
    <source>
        <dbReference type="EMBL" id="RFM25448.1"/>
    </source>
</evidence>